<name>A0A6A5EI72_PERFL</name>
<dbReference type="AlphaFoldDB" id="A0A6A5EI72"/>
<evidence type="ECO:0000313" key="1">
    <source>
        <dbReference type="EMBL" id="KAF1380560.1"/>
    </source>
</evidence>
<protein>
    <submittedName>
        <fullName evidence="1">Uncharacterized protein</fullName>
    </submittedName>
</protein>
<dbReference type="EMBL" id="VHII01000014">
    <property type="protein sequence ID" value="KAF1380560.1"/>
    <property type="molecule type" value="Genomic_DNA"/>
</dbReference>
<evidence type="ECO:0000313" key="2">
    <source>
        <dbReference type="Proteomes" id="UP000465112"/>
    </source>
</evidence>
<accession>A0A6A5EI72</accession>
<dbReference type="PANTHER" id="PTHR31025">
    <property type="entry name" value="SI:CH211-196P9.1-RELATED"/>
    <property type="match status" value="1"/>
</dbReference>
<reference evidence="1 2" key="1">
    <citation type="submission" date="2019-06" db="EMBL/GenBank/DDBJ databases">
        <title>A chromosome-scale genome assembly of the European perch, Perca fluviatilis.</title>
        <authorList>
            <person name="Roques C."/>
            <person name="Zahm M."/>
            <person name="Cabau C."/>
            <person name="Klopp C."/>
            <person name="Bouchez O."/>
            <person name="Donnadieu C."/>
            <person name="Kuhl H."/>
            <person name="Gislard M."/>
            <person name="Guendouz S."/>
            <person name="Journot L."/>
            <person name="Haffray P."/>
            <person name="Bestin A."/>
            <person name="Morvezen R."/>
            <person name="Feron R."/>
            <person name="Wen M."/>
            <person name="Jouanno E."/>
            <person name="Herpin A."/>
            <person name="Schartl M."/>
            <person name="Postlethwait J."/>
            <person name="Schaerlinger B."/>
            <person name="Chardard D."/>
            <person name="Lecocq T."/>
            <person name="Poncet C."/>
            <person name="Jaffrelo L."/>
            <person name="Lampietro C."/>
            <person name="Guiguen Y."/>
        </authorList>
    </citation>
    <scope>NUCLEOTIDE SEQUENCE [LARGE SCALE GENOMIC DNA]</scope>
    <source>
        <tissue evidence="1">Blood</tissue>
    </source>
</reference>
<comment type="caution">
    <text evidence="1">The sequence shown here is derived from an EMBL/GenBank/DDBJ whole genome shotgun (WGS) entry which is preliminary data.</text>
</comment>
<dbReference type="PANTHER" id="PTHR31025:SF19">
    <property type="entry name" value="SI:CH73-42K18.1-RELATED"/>
    <property type="match status" value="1"/>
</dbReference>
<sequence length="596" mass="67330">MPSLFKPETETAKVSDVCLDVLDTAVRQAIWNRFGLPFGHSKDILAEINLLYNWSTMLLRIIVSENDIRRLSIEDVPSSVEELYQVGTKLGLRGGFILQFEDPDFNNQLCNLTDIKELPLGRATLKVLFTADDISDSTLDTCSLPCPSSGDSVDWPDPFPIPQFSHDVELQLKEANCRYAKDGSVMVISKGLKTDILDTLADCMSKISAYPERHHYENVAKALVEKHPSLKEPGSGKGWYSWFHSLKFKLGNYRQKLSAAGCPEVVINKRKAGGSKGKCVKKSKKGEVHYCPDPPEGHSAENMEEKRKMMEAEMLKRDLDHQLIEDLMVATFSQRRKEIIGDQPLITEVISRWPALLHERQIRAEFKRIVTTDLVETFLDGLDGLVPRLLELYKAATKSGKKQSLKDILDCLQKDDTNERRRTAALLGLPHYISGEDPSAVIRMCNAHGETLDEAMKGMQLGLLIGYEDAERDAFPKEVFNIAVVVEEKIVLHNIKDVAWSYAMLMGVIYCVNLEYPEAMKYSFEFLQRVVMKIKPDQASARVHGLRNRILSPSPRNSKQNTSTLVVEDILALRFIFLSEPCLLSSLDKPLLWMDL</sequence>
<keyword evidence="2" id="KW-1185">Reference proteome</keyword>
<gene>
    <name evidence="1" type="ORF">PFLUV_G00165120</name>
</gene>
<dbReference type="Proteomes" id="UP000465112">
    <property type="component" value="Chromosome 14"/>
</dbReference>
<proteinExistence type="predicted"/>
<organism evidence="1 2">
    <name type="scientific">Perca fluviatilis</name>
    <name type="common">European perch</name>
    <dbReference type="NCBI Taxonomy" id="8168"/>
    <lineage>
        <taxon>Eukaryota</taxon>
        <taxon>Metazoa</taxon>
        <taxon>Chordata</taxon>
        <taxon>Craniata</taxon>
        <taxon>Vertebrata</taxon>
        <taxon>Euteleostomi</taxon>
        <taxon>Actinopterygii</taxon>
        <taxon>Neopterygii</taxon>
        <taxon>Teleostei</taxon>
        <taxon>Neoteleostei</taxon>
        <taxon>Acanthomorphata</taxon>
        <taxon>Eupercaria</taxon>
        <taxon>Perciformes</taxon>
        <taxon>Percoidei</taxon>
        <taxon>Percidae</taxon>
        <taxon>Percinae</taxon>
        <taxon>Perca</taxon>
    </lineage>
</organism>